<protein>
    <recommendedName>
        <fullName evidence="3">aconitate hydratase</fullName>
        <ecNumber evidence="3">4.2.1.3</ecNumber>
    </recommendedName>
</protein>
<evidence type="ECO:0000256" key="3">
    <source>
        <dbReference type="ARBA" id="ARBA00012926"/>
    </source>
</evidence>
<dbReference type="Gene3D" id="6.10.190.10">
    <property type="match status" value="1"/>
</dbReference>
<keyword evidence="4" id="KW-0479">Metal-binding</keyword>
<dbReference type="InterPro" id="IPR001030">
    <property type="entry name" value="Acoase/IPM_deHydtase_lsu_aba"/>
</dbReference>
<feature type="domain" description="Aconitase A/isopropylmalate dehydratase small subunit swivel" evidence="9">
    <location>
        <begin position="660"/>
        <end position="790"/>
    </location>
</feature>
<feature type="domain" description="Aconitase/3-isopropylmalate dehydratase large subunit alpha/beta/alpha" evidence="8">
    <location>
        <begin position="65"/>
        <end position="537"/>
    </location>
</feature>
<dbReference type="InterPro" id="IPR036008">
    <property type="entry name" value="Aconitase_4Fe-4S_dom"/>
</dbReference>
<sequence length="863" mass="94921">MSCNVNTNYRKTLPGTDLDFFDARQAINDISPGAYNRLPYTSRILAEQLVRRCYPGALNASLKQLVERKRDLDFPWYPARVVCHDILGQTALVDLAGLRDAIAEQGGDPSKVNPVVETQLIVDHSLAVEHGGYDPDAFEKNRAIEERRNEDRFHFIEWCKTAFENVSVIPAGNGIMHQINLEKMSPVVQVKDGIAFPDTCVGTDSHTPHVDALGVIAIGVGGLEAETVMLGRPSMMRLPEIIGVKLIGARKSGVTATDIVLAITEFLREAKVVSSYLEFFGEGASTLTIGDRATISNMTPEYGATAGMFYIDEQTIDYLKLTGRDPEQVKLVEQYAKQTGLWASELREVEYERVLEFDLSLVSRNLAGPSNPHRRLPTAELAAKGISGQWDNSDGRLPDGAVIIAAITSCTNTSNPRNVVAAGLVAKKANQLGLQRKPWVKTSFAPGSKVAKLYLEEAGLLSEMEQLGFGIVGYACTTCNGMSGALDPKIQQEIIDRDLYSTAVLSGNRNFDGRIHPYAKQAFLASPPLVVAYAIAGTIRFDIERDVLGQSPEGNPIYLRDLWPSDEEIDQAVAAYVKPEQFKQVYIQMFKLGNQETATQPLYDWRPMSTYIRRPPYWQGALAGKRTLSSMRPLAVLGDNITTDHLSPSNAILASSAAGEYLTKMGVPEHDFNSYATHRGDHLTAQRATFANPKLFNEMVQENGEVIQGSLTRIEPEGKVSRMWEAIETYMERKQPLIIIAGADYGQGSSRDWAAKGVRLAGVEVIVAEGFERIHRTNLVGMGVLPLEFKLGQNRRTLKLDGSELYDVVGNIAPGSDLSLSITRKDGERIAIAVTCRLDTQDEVSVYEAGGVLQRFAQDFLAQ</sequence>
<dbReference type="InterPro" id="IPR006249">
    <property type="entry name" value="Aconitase/IRP2"/>
</dbReference>
<evidence type="ECO:0000256" key="7">
    <source>
        <dbReference type="ARBA" id="ARBA00023501"/>
    </source>
</evidence>
<dbReference type="InterPro" id="IPR000573">
    <property type="entry name" value="AconitaseA/IPMdHydase_ssu_swvl"/>
</dbReference>
<accession>A0ABQ6EXU7</accession>
<dbReference type="InterPro" id="IPR012708">
    <property type="entry name" value="2Me_IsoCit_deHydtase_FeS-dep"/>
</dbReference>
<dbReference type="NCBIfam" id="TIGR02333">
    <property type="entry name" value="2met_isocit_dHY"/>
    <property type="match status" value="1"/>
</dbReference>
<comment type="cofactor">
    <cofactor evidence="1">
        <name>[4Fe-4S] cluster</name>
        <dbReference type="ChEBI" id="CHEBI:49883"/>
    </cofactor>
</comment>
<reference evidence="11" key="1">
    <citation type="journal article" date="2019" name="Int. J. Syst. Evol. Microbiol.">
        <title>The Global Catalogue of Microorganisms (GCM) 10K type strain sequencing project: providing services to taxonomists for standard genome sequencing and annotation.</title>
        <authorList>
            <consortium name="The Broad Institute Genomics Platform"/>
            <consortium name="The Broad Institute Genome Sequencing Center for Infectious Disease"/>
            <person name="Wu L."/>
            <person name="Ma J."/>
        </authorList>
    </citation>
    <scope>NUCLEOTIDE SEQUENCE [LARGE SCALE GENOMIC DNA]</scope>
    <source>
        <strain evidence="11">NBRC 108723</strain>
    </source>
</reference>
<keyword evidence="11" id="KW-1185">Reference proteome</keyword>
<comment type="similarity">
    <text evidence="2">Belongs to the aconitase/IPM isomerase family.</text>
</comment>
<evidence type="ECO:0000313" key="10">
    <source>
        <dbReference type="EMBL" id="GLT17998.1"/>
    </source>
</evidence>
<dbReference type="Gene3D" id="3.30.499.10">
    <property type="entry name" value="Aconitase, domain 3"/>
    <property type="match status" value="2"/>
</dbReference>
<evidence type="ECO:0000256" key="1">
    <source>
        <dbReference type="ARBA" id="ARBA00001966"/>
    </source>
</evidence>
<evidence type="ECO:0000256" key="5">
    <source>
        <dbReference type="ARBA" id="ARBA00023004"/>
    </source>
</evidence>
<evidence type="ECO:0000313" key="11">
    <source>
        <dbReference type="Proteomes" id="UP001157138"/>
    </source>
</evidence>
<evidence type="ECO:0000256" key="6">
    <source>
        <dbReference type="ARBA" id="ARBA00023014"/>
    </source>
</evidence>
<dbReference type="NCBIfam" id="NF006757">
    <property type="entry name" value="PRK09277.1"/>
    <property type="match status" value="1"/>
</dbReference>
<dbReference type="PRINTS" id="PR00415">
    <property type="entry name" value="ACONITASE"/>
</dbReference>
<name>A0ABQ6EXU7_9VIBR</name>
<organism evidence="10 11">
    <name type="scientific">Vibrio zhanjiangensis</name>
    <dbReference type="NCBI Taxonomy" id="1046128"/>
    <lineage>
        <taxon>Bacteria</taxon>
        <taxon>Pseudomonadati</taxon>
        <taxon>Pseudomonadota</taxon>
        <taxon>Gammaproteobacteria</taxon>
        <taxon>Vibrionales</taxon>
        <taxon>Vibrionaceae</taxon>
        <taxon>Vibrio</taxon>
    </lineage>
</organism>
<dbReference type="SUPFAM" id="SSF53732">
    <property type="entry name" value="Aconitase iron-sulfur domain"/>
    <property type="match status" value="1"/>
</dbReference>
<gene>
    <name evidence="10" type="ORF">GCM10007938_17760</name>
</gene>
<keyword evidence="5" id="KW-0408">Iron</keyword>
<dbReference type="Pfam" id="PF00330">
    <property type="entry name" value="Aconitase"/>
    <property type="match status" value="1"/>
</dbReference>
<evidence type="ECO:0000259" key="8">
    <source>
        <dbReference type="Pfam" id="PF00330"/>
    </source>
</evidence>
<keyword evidence="6" id="KW-0411">Iron-sulfur</keyword>
<dbReference type="SUPFAM" id="SSF52016">
    <property type="entry name" value="LeuD/IlvD-like"/>
    <property type="match status" value="1"/>
</dbReference>
<dbReference type="InterPro" id="IPR015928">
    <property type="entry name" value="Aconitase/3IPM_dehydase_swvl"/>
</dbReference>
<evidence type="ECO:0000256" key="2">
    <source>
        <dbReference type="ARBA" id="ARBA00007185"/>
    </source>
</evidence>
<dbReference type="InterPro" id="IPR015931">
    <property type="entry name" value="Acnase/IPM_dHydase_lsu_aba_1/3"/>
</dbReference>
<dbReference type="Gene3D" id="3.20.19.10">
    <property type="entry name" value="Aconitase, domain 4"/>
    <property type="match status" value="1"/>
</dbReference>
<dbReference type="NCBIfam" id="NF009520">
    <property type="entry name" value="PRK12881.1"/>
    <property type="match status" value="1"/>
</dbReference>
<comment type="catalytic activity">
    <reaction evidence="7">
        <text>citrate = D-threo-isocitrate</text>
        <dbReference type="Rhea" id="RHEA:10336"/>
        <dbReference type="ChEBI" id="CHEBI:15562"/>
        <dbReference type="ChEBI" id="CHEBI:16947"/>
        <dbReference type="EC" id="4.2.1.3"/>
    </reaction>
</comment>
<dbReference type="RefSeq" id="WP_284191897.1">
    <property type="nucleotide sequence ID" value="NZ_BSPW01000030.1"/>
</dbReference>
<proteinExistence type="inferred from homology"/>
<dbReference type="Pfam" id="PF00694">
    <property type="entry name" value="Aconitase_C"/>
    <property type="match status" value="1"/>
</dbReference>
<dbReference type="EMBL" id="BSPW01000030">
    <property type="protein sequence ID" value="GLT17998.1"/>
    <property type="molecule type" value="Genomic_DNA"/>
</dbReference>
<dbReference type="EC" id="4.2.1.3" evidence="3"/>
<comment type="caution">
    <text evidence="10">The sequence shown here is derived from an EMBL/GenBank/DDBJ whole genome shotgun (WGS) entry which is preliminary data.</text>
</comment>
<evidence type="ECO:0000259" key="9">
    <source>
        <dbReference type="Pfam" id="PF00694"/>
    </source>
</evidence>
<evidence type="ECO:0000256" key="4">
    <source>
        <dbReference type="ARBA" id="ARBA00022723"/>
    </source>
</evidence>
<dbReference type="PANTHER" id="PTHR11670">
    <property type="entry name" value="ACONITASE/IRON-RESPONSIVE ELEMENT FAMILY MEMBER"/>
    <property type="match status" value="1"/>
</dbReference>
<dbReference type="Proteomes" id="UP001157138">
    <property type="component" value="Unassembled WGS sequence"/>
</dbReference>